<reference evidence="4 5" key="1">
    <citation type="journal article" date="2024" name="Nat. Commun.">
        <title>Phylogenomics reveals the evolutionary origins of lichenization in chlorophyte algae.</title>
        <authorList>
            <person name="Puginier C."/>
            <person name="Libourel C."/>
            <person name="Otte J."/>
            <person name="Skaloud P."/>
            <person name="Haon M."/>
            <person name="Grisel S."/>
            <person name="Petersen M."/>
            <person name="Berrin J.G."/>
            <person name="Delaux P.M."/>
            <person name="Dal Grande F."/>
            <person name="Keller J."/>
        </authorList>
    </citation>
    <scope>NUCLEOTIDE SEQUENCE [LARGE SCALE GENOMIC DNA]</scope>
    <source>
        <strain evidence="4 5">SAG 2043</strain>
    </source>
</reference>
<feature type="repeat" description="PPR" evidence="3">
    <location>
        <begin position="127"/>
        <end position="161"/>
    </location>
</feature>
<accession>A0AAW1QRM1</accession>
<name>A0AAW1QRM1_9CHLO</name>
<dbReference type="Pfam" id="PF01535">
    <property type="entry name" value="PPR"/>
    <property type="match status" value="1"/>
</dbReference>
<evidence type="ECO:0000256" key="2">
    <source>
        <dbReference type="ARBA" id="ARBA00022737"/>
    </source>
</evidence>
<dbReference type="PANTHER" id="PTHR47447:SF17">
    <property type="entry name" value="OS12G0638900 PROTEIN"/>
    <property type="match status" value="1"/>
</dbReference>
<feature type="repeat" description="PPR" evidence="3">
    <location>
        <begin position="275"/>
        <end position="305"/>
    </location>
</feature>
<sequence length="504" mass="54012">MSSSNQRTLARWLCKQLLAHFQRQHPAFNEQQPPPASAAVLESQLRMALQDVELTVPLAAALLKELGCQGGARLVQHTLQACLQIHPKGANNRPVFTAALSACLLNHQTSHMAAVFEQLKQAGLLPDTLQCNLLLMAYAAAGKPTEAFAAWEDMQQQGIAPNMLTYSTMIRACRAHPMQHWTVALELYASGCAHYGDGACRSHLEPALLAVLHAALRHVDNWQQAQQLASGLDSVGLERGTSTCNGLLHACGRLRLPGQALQVFGEMCATGAVPDTATYNALINACVRGGEIMKALEVFDWMVAGVGADGPVAANAATFTRLIEGCHQRGLLEKALEVMAWMDAGDLAMGPALQELADTADIAGIWDDKAIMKSKAAGASLVPPEALRPAPFDGMRLLYMGQEAERYEEQVLASEQLGLTGWAPPDMRPPLIADAAGQIVAKPLVSLPSELSGTLGLQASLKSMHQSPRAGLTPSGELTMEPSFGRCKGVLDWSKTQKARRRAC</sequence>
<feature type="repeat" description="PPR" evidence="3">
    <location>
        <begin position="240"/>
        <end position="274"/>
    </location>
</feature>
<dbReference type="NCBIfam" id="TIGR00756">
    <property type="entry name" value="PPR"/>
    <property type="match status" value="3"/>
</dbReference>
<protein>
    <recommendedName>
        <fullName evidence="6">Pentatricopeptide repeat-containing protein</fullName>
    </recommendedName>
</protein>
<evidence type="ECO:0000313" key="5">
    <source>
        <dbReference type="Proteomes" id="UP001489004"/>
    </source>
</evidence>
<dbReference type="EMBL" id="JALJOR010000002">
    <property type="protein sequence ID" value="KAK9824112.1"/>
    <property type="molecule type" value="Genomic_DNA"/>
</dbReference>
<evidence type="ECO:0000256" key="3">
    <source>
        <dbReference type="PROSITE-ProRule" id="PRU00708"/>
    </source>
</evidence>
<evidence type="ECO:0008006" key="6">
    <source>
        <dbReference type="Google" id="ProtNLM"/>
    </source>
</evidence>
<dbReference type="Gene3D" id="1.25.40.10">
    <property type="entry name" value="Tetratricopeptide repeat domain"/>
    <property type="match status" value="2"/>
</dbReference>
<comment type="caution">
    <text evidence="4">The sequence shown here is derived from an EMBL/GenBank/DDBJ whole genome shotgun (WGS) entry which is preliminary data.</text>
</comment>
<dbReference type="AlphaFoldDB" id="A0AAW1QRM1"/>
<dbReference type="InterPro" id="IPR002885">
    <property type="entry name" value="PPR_rpt"/>
</dbReference>
<keyword evidence="5" id="KW-1185">Reference proteome</keyword>
<evidence type="ECO:0000313" key="4">
    <source>
        <dbReference type="EMBL" id="KAK9824112.1"/>
    </source>
</evidence>
<dbReference type="PROSITE" id="PS51375">
    <property type="entry name" value="PPR"/>
    <property type="match status" value="3"/>
</dbReference>
<organism evidence="4 5">
    <name type="scientific">[Myrmecia] bisecta</name>
    <dbReference type="NCBI Taxonomy" id="41462"/>
    <lineage>
        <taxon>Eukaryota</taxon>
        <taxon>Viridiplantae</taxon>
        <taxon>Chlorophyta</taxon>
        <taxon>core chlorophytes</taxon>
        <taxon>Trebouxiophyceae</taxon>
        <taxon>Trebouxiales</taxon>
        <taxon>Trebouxiaceae</taxon>
        <taxon>Myrmecia</taxon>
    </lineage>
</organism>
<evidence type="ECO:0000256" key="1">
    <source>
        <dbReference type="ARBA" id="ARBA00007626"/>
    </source>
</evidence>
<gene>
    <name evidence="4" type="ORF">WJX72_007839</name>
</gene>
<dbReference type="Proteomes" id="UP001489004">
    <property type="component" value="Unassembled WGS sequence"/>
</dbReference>
<dbReference type="Pfam" id="PF13041">
    <property type="entry name" value="PPR_2"/>
    <property type="match status" value="2"/>
</dbReference>
<proteinExistence type="inferred from homology"/>
<dbReference type="PANTHER" id="PTHR47447">
    <property type="entry name" value="OS03G0856100 PROTEIN"/>
    <property type="match status" value="1"/>
</dbReference>
<comment type="similarity">
    <text evidence="1">Belongs to the PPR family. P subfamily.</text>
</comment>
<keyword evidence="2" id="KW-0677">Repeat</keyword>
<dbReference type="InterPro" id="IPR011990">
    <property type="entry name" value="TPR-like_helical_dom_sf"/>
</dbReference>